<name>A0A0A9GX59_ARUDO</name>
<dbReference type="AlphaFoldDB" id="A0A0A9GX59"/>
<accession>A0A0A9GX59</accession>
<organism evidence="1">
    <name type="scientific">Arundo donax</name>
    <name type="common">Giant reed</name>
    <name type="synonym">Donax arundinaceus</name>
    <dbReference type="NCBI Taxonomy" id="35708"/>
    <lineage>
        <taxon>Eukaryota</taxon>
        <taxon>Viridiplantae</taxon>
        <taxon>Streptophyta</taxon>
        <taxon>Embryophyta</taxon>
        <taxon>Tracheophyta</taxon>
        <taxon>Spermatophyta</taxon>
        <taxon>Magnoliopsida</taxon>
        <taxon>Liliopsida</taxon>
        <taxon>Poales</taxon>
        <taxon>Poaceae</taxon>
        <taxon>PACMAD clade</taxon>
        <taxon>Arundinoideae</taxon>
        <taxon>Arundineae</taxon>
        <taxon>Arundo</taxon>
    </lineage>
</organism>
<reference evidence="1" key="2">
    <citation type="journal article" date="2015" name="Data Brief">
        <title>Shoot transcriptome of the giant reed, Arundo donax.</title>
        <authorList>
            <person name="Barrero R.A."/>
            <person name="Guerrero F.D."/>
            <person name="Moolhuijzen P."/>
            <person name="Goolsby J.A."/>
            <person name="Tidwell J."/>
            <person name="Bellgard S.E."/>
            <person name="Bellgard M.I."/>
        </authorList>
    </citation>
    <scope>NUCLEOTIDE SEQUENCE</scope>
    <source>
        <tissue evidence="1">Shoot tissue taken approximately 20 cm above the soil surface</tissue>
    </source>
</reference>
<sequence>MIVFSSDTMKYLHLFYVTRVPATMLSTLNLSLCSDISW</sequence>
<proteinExistence type="predicted"/>
<reference evidence="1" key="1">
    <citation type="submission" date="2014-09" db="EMBL/GenBank/DDBJ databases">
        <authorList>
            <person name="Magalhaes I.L.F."/>
            <person name="Oliveira U."/>
            <person name="Santos F.R."/>
            <person name="Vidigal T.H.D.A."/>
            <person name="Brescovit A.D."/>
            <person name="Santos A.J."/>
        </authorList>
    </citation>
    <scope>NUCLEOTIDE SEQUENCE</scope>
    <source>
        <tissue evidence="1">Shoot tissue taken approximately 20 cm above the soil surface</tissue>
    </source>
</reference>
<protein>
    <submittedName>
        <fullName evidence="1">Uncharacterized protein</fullName>
    </submittedName>
</protein>
<evidence type="ECO:0000313" key="1">
    <source>
        <dbReference type="EMBL" id="JAE25183.1"/>
    </source>
</evidence>
<dbReference type="EMBL" id="GBRH01172713">
    <property type="protein sequence ID" value="JAE25183.1"/>
    <property type="molecule type" value="Transcribed_RNA"/>
</dbReference>